<evidence type="ECO:0000256" key="4">
    <source>
        <dbReference type="ARBA" id="ARBA00023125"/>
    </source>
</evidence>
<reference evidence="9" key="1">
    <citation type="submission" date="2021-01" db="EMBL/GenBank/DDBJ databases">
        <authorList>
            <person name="Zahm M."/>
            <person name="Roques C."/>
            <person name="Cabau C."/>
            <person name="Klopp C."/>
            <person name="Donnadieu C."/>
            <person name="Jouanno E."/>
            <person name="Lampietro C."/>
            <person name="Louis A."/>
            <person name="Herpin A."/>
            <person name="Echchiki A."/>
            <person name="Berthelot C."/>
            <person name="Parey E."/>
            <person name="Roest-Crollius H."/>
            <person name="Braasch I."/>
            <person name="Postlethwait J."/>
            <person name="Bobe J."/>
            <person name="Montfort J."/>
            <person name="Bouchez O."/>
            <person name="Begum T."/>
            <person name="Mejri S."/>
            <person name="Adams A."/>
            <person name="Chen W.-J."/>
            <person name="Guiguen Y."/>
        </authorList>
    </citation>
    <scope>NUCLEOTIDE SEQUENCE</scope>
    <source>
        <tissue evidence="9">Blood</tissue>
    </source>
</reference>
<dbReference type="AlphaFoldDB" id="A0A8T3CEM4"/>
<comment type="caution">
    <text evidence="9">The sequence shown here is derived from an EMBL/GenBank/DDBJ whole genome shotgun (WGS) entry which is preliminary data.</text>
</comment>
<dbReference type="GO" id="GO:0006357">
    <property type="term" value="P:regulation of transcription by RNA polymerase II"/>
    <property type="evidence" value="ECO:0007669"/>
    <property type="project" value="InterPro"/>
</dbReference>
<name>A0A8T3CEM4_9TELE</name>
<dbReference type="GO" id="GO:0003677">
    <property type="term" value="F:DNA binding"/>
    <property type="evidence" value="ECO:0007669"/>
    <property type="project" value="UniProtKB-KW"/>
</dbReference>
<comment type="similarity">
    <text evidence="2">Belongs to the NRF1/Ewg family.</text>
</comment>
<feature type="region of interest" description="Disordered" evidence="7">
    <location>
        <begin position="35"/>
        <end position="59"/>
    </location>
</feature>
<evidence type="ECO:0000256" key="7">
    <source>
        <dbReference type="SAM" id="MobiDB-lite"/>
    </source>
</evidence>
<organism evidence="9 10">
    <name type="scientific">Albula goreensis</name>
    <dbReference type="NCBI Taxonomy" id="1534307"/>
    <lineage>
        <taxon>Eukaryota</taxon>
        <taxon>Metazoa</taxon>
        <taxon>Chordata</taxon>
        <taxon>Craniata</taxon>
        <taxon>Vertebrata</taxon>
        <taxon>Euteleostomi</taxon>
        <taxon>Actinopterygii</taxon>
        <taxon>Neopterygii</taxon>
        <taxon>Teleostei</taxon>
        <taxon>Albuliformes</taxon>
        <taxon>Albulidae</taxon>
        <taxon>Albula</taxon>
    </lineage>
</organism>
<evidence type="ECO:0000256" key="5">
    <source>
        <dbReference type="ARBA" id="ARBA00023163"/>
    </source>
</evidence>
<dbReference type="GO" id="GO:0003700">
    <property type="term" value="F:DNA-binding transcription factor activity"/>
    <property type="evidence" value="ECO:0007669"/>
    <property type="project" value="InterPro"/>
</dbReference>
<accession>A0A8T3CEM4</accession>
<dbReference type="Proteomes" id="UP000829720">
    <property type="component" value="Unassembled WGS sequence"/>
</dbReference>
<protein>
    <recommendedName>
        <fullName evidence="8">Nuclear respiratory factor 1 NLS/DNA-binding dimerisation domain-containing protein</fullName>
    </recommendedName>
</protein>
<dbReference type="OrthoDB" id="10031051at2759"/>
<evidence type="ECO:0000313" key="9">
    <source>
        <dbReference type="EMBL" id="KAI1883459.1"/>
    </source>
</evidence>
<comment type="subcellular location">
    <subcellularLocation>
        <location evidence="1">Nucleus</location>
    </subcellularLocation>
</comment>
<dbReference type="GO" id="GO:0005634">
    <property type="term" value="C:nucleus"/>
    <property type="evidence" value="ECO:0007669"/>
    <property type="project" value="UniProtKB-SubCell"/>
</dbReference>
<dbReference type="Pfam" id="PF10491">
    <property type="entry name" value="Nrf1_DNA-bind"/>
    <property type="match status" value="1"/>
</dbReference>
<dbReference type="InterPro" id="IPR039142">
    <property type="entry name" value="NRF1/Ewg"/>
</dbReference>
<keyword evidence="5" id="KW-0804">Transcription</keyword>
<feature type="compositionally biased region" description="Acidic residues" evidence="7">
    <location>
        <begin position="39"/>
        <end position="56"/>
    </location>
</feature>
<evidence type="ECO:0000313" key="10">
    <source>
        <dbReference type="Proteomes" id="UP000829720"/>
    </source>
</evidence>
<evidence type="ECO:0000256" key="6">
    <source>
        <dbReference type="ARBA" id="ARBA00023242"/>
    </source>
</evidence>
<evidence type="ECO:0000256" key="1">
    <source>
        <dbReference type="ARBA" id="ARBA00004123"/>
    </source>
</evidence>
<dbReference type="PANTHER" id="PTHR20338">
    <property type="entry name" value="NUCLEAR RESPIRATORY FACTOR 1"/>
    <property type="match status" value="1"/>
</dbReference>
<gene>
    <name evidence="9" type="ORF">AGOR_G00231660</name>
</gene>
<feature type="domain" description="Nuclear respiratory factor 1 NLS/DNA-binding dimerisation" evidence="8">
    <location>
        <begin position="74"/>
        <end position="282"/>
    </location>
</feature>
<evidence type="ECO:0000259" key="8">
    <source>
        <dbReference type="Pfam" id="PF10491"/>
    </source>
</evidence>
<proteinExistence type="inferred from homology"/>
<keyword evidence="4" id="KW-0238">DNA-binding</keyword>
<keyword evidence="10" id="KW-1185">Reference proteome</keyword>
<evidence type="ECO:0000256" key="2">
    <source>
        <dbReference type="ARBA" id="ARBA00005713"/>
    </source>
</evidence>
<keyword evidence="6" id="KW-0539">Nucleus</keyword>
<evidence type="ECO:0000256" key="3">
    <source>
        <dbReference type="ARBA" id="ARBA00023015"/>
    </source>
</evidence>
<sequence length="505" mass="53878">MEDHTVHQAEHMSTIEAHAVQQVQQVHVATYTEHSMLSADEDSPSSPEDDTYDDSDILNSTGADEVTAHLAAAGPVGMAAAAAVATGKKRKRPHIFESNPSIRKRQQTRLLRKLRATLDEYTTRVGQQAIVLCISPSKPNAVFKVFGAAPLENVVRKYKSMILEDLENALAEHAPPPPELGPELPPLTIDGIPVSVDKMTQAQLRAFIPEMLKYSTGRGKPGWGKESCKPVWWPDDTPWANVRSDVRTEEQKQRQVSWTQALRTIVKNCYKQHGREDLLYAFEDQQVSQQHVATTATHSIAHLVPSQTVVQTISNPDGTVSLIQVGTGATVATLADASELPATVTVAQVNYSTVTDGEVEQNWATLQGGEMTIQTTQASEATQAVASLAEAAVAASQEIQQGATVTMALNSEAAAHAVATLAEATLQGGGQIVLAGETAAAVGALTGVQDASGLVQIPVSMYQTVVTSLAQGNRPVQVAMAPVATRIDNTVTLDGQAVEVVTLEQ</sequence>
<keyword evidence="3" id="KW-0805">Transcription regulation</keyword>
<dbReference type="InterPro" id="IPR019525">
    <property type="entry name" value="Nrf1_NLS/DNA-bd_dimer"/>
</dbReference>
<dbReference type="EMBL" id="JAERUA010000023">
    <property type="protein sequence ID" value="KAI1883459.1"/>
    <property type="molecule type" value="Genomic_DNA"/>
</dbReference>